<protein>
    <recommendedName>
        <fullName evidence="4">Geranylgeranyl pyrophosphate synthetase</fullName>
    </recommendedName>
</protein>
<dbReference type="AlphaFoldDB" id="A0AAJ0CJB1"/>
<accession>A0AAJ0CJB1</accession>
<dbReference type="PANTHER" id="PTHR35179:SF2">
    <property type="entry name" value="START DOMAIN-CONTAINING PROTEIN"/>
    <property type="match status" value="1"/>
</dbReference>
<feature type="compositionally biased region" description="Basic and acidic residues" evidence="1">
    <location>
        <begin position="1"/>
        <end position="11"/>
    </location>
</feature>
<sequence>MSVWNAKERGVGGRFPKTPWRSQRHLSGREPDGRPAAPLGAVQQSISLDDLSENPQEPANARILECETIASYNWMDRAGSSMIVPGMPAKWTPLAVPQKLNEDSGIFYRDRNAARYPDHPLEPAVEAILRMNKNSPKTKTADPIDVFGCASTLGNLLRFVNRDAEPFRILVEVVGRTVHFVRREKSPMDTIPDVRGYGHTFPEVYTTWESAVRGSASHQRVVRYLFGGFKCLCLFEGDGYLPDKMGNIEPVDTSFKMEHDGSHTSLEALASSLAVSLAASPRFGGALETSTAGVSIPQEAVFELKTRSSRRKLDQDAVIASQMPRLWLRHISNFILAYHSSGTFDDIKVLDVRTNLQAWERENEKHLLKFATLLQRIVDLARGQPNGKMEITFSAGDECLHIRDQMPDVPSLLSNDAGKRWRVWLTNRAVDEDKEFEHDEEEVGVGSYCDTNGDLTRGDDFFEEYIAEARDYTACDAECVYCGRCRY</sequence>
<dbReference type="Proteomes" id="UP001251528">
    <property type="component" value="Unassembled WGS sequence"/>
</dbReference>
<name>A0AAJ0CJB1_9HYPO</name>
<feature type="region of interest" description="Disordered" evidence="1">
    <location>
        <begin position="1"/>
        <end position="38"/>
    </location>
</feature>
<evidence type="ECO:0000313" key="3">
    <source>
        <dbReference type="Proteomes" id="UP001251528"/>
    </source>
</evidence>
<reference evidence="2" key="1">
    <citation type="submission" date="2023-06" db="EMBL/GenBank/DDBJ databases">
        <title>Conoideocrella luteorostrata (Hypocreales: Clavicipitaceae), a potential biocontrol fungus for elongate hemlock scale in United States Christmas tree production areas.</title>
        <authorList>
            <person name="Barrett H."/>
            <person name="Lovett B."/>
            <person name="Macias A.M."/>
            <person name="Stajich J.E."/>
            <person name="Kasson M.T."/>
        </authorList>
    </citation>
    <scope>NUCLEOTIDE SEQUENCE</scope>
    <source>
        <strain evidence="2">ARSEF 14590</strain>
    </source>
</reference>
<dbReference type="EMBL" id="JASWJB010000181">
    <property type="protein sequence ID" value="KAK2594091.1"/>
    <property type="molecule type" value="Genomic_DNA"/>
</dbReference>
<comment type="caution">
    <text evidence="2">The sequence shown here is derived from an EMBL/GenBank/DDBJ whole genome shotgun (WGS) entry which is preliminary data.</text>
</comment>
<dbReference type="PANTHER" id="PTHR35179">
    <property type="entry name" value="PROTEIN CBG02620"/>
    <property type="match status" value="1"/>
</dbReference>
<proteinExistence type="predicted"/>
<gene>
    <name evidence="2" type="ORF">QQS21_008194</name>
</gene>
<evidence type="ECO:0000256" key="1">
    <source>
        <dbReference type="SAM" id="MobiDB-lite"/>
    </source>
</evidence>
<keyword evidence="3" id="KW-1185">Reference proteome</keyword>
<evidence type="ECO:0000313" key="2">
    <source>
        <dbReference type="EMBL" id="KAK2594091.1"/>
    </source>
</evidence>
<evidence type="ECO:0008006" key="4">
    <source>
        <dbReference type="Google" id="ProtNLM"/>
    </source>
</evidence>
<organism evidence="2 3">
    <name type="scientific">Conoideocrella luteorostrata</name>
    <dbReference type="NCBI Taxonomy" id="1105319"/>
    <lineage>
        <taxon>Eukaryota</taxon>
        <taxon>Fungi</taxon>
        <taxon>Dikarya</taxon>
        <taxon>Ascomycota</taxon>
        <taxon>Pezizomycotina</taxon>
        <taxon>Sordariomycetes</taxon>
        <taxon>Hypocreomycetidae</taxon>
        <taxon>Hypocreales</taxon>
        <taxon>Clavicipitaceae</taxon>
        <taxon>Conoideocrella</taxon>
    </lineage>
</organism>